<evidence type="ECO:0000313" key="2">
    <source>
        <dbReference type="EMBL" id="GEU53288.1"/>
    </source>
</evidence>
<organism evidence="2">
    <name type="scientific">Tanacetum cinerariifolium</name>
    <name type="common">Dalmatian daisy</name>
    <name type="synonym">Chrysanthemum cinerariifolium</name>
    <dbReference type="NCBI Taxonomy" id="118510"/>
    <lineage>
        <taxon>Eukaryota</taxon>
        <taxon>Viridiplantae</taxon>
        <taxon>Streptophyta</taxon>
        <taxon>Embryophyta</taxon>
        <taxon>Tracheophyta</taxon>
        <taxon>Spermatophyta</taxon>
        <taxon>Magnoliopsida</taxon>
        <taxon>eudicotyledons</taxon>
        <taxon>Gunneridae</taxon>
        <taxon>Pentapetalae</taxon>
        <taxon>asterids</taxon>
        <taxon>campanulids</taxon>
        <taxon>Asterales</taxon>
        <taxon>Asteraceae</taxon>
        <taxon>Asteroideae</taxon>
        <taxon>Anthemideae</taxon>
        <taxon>Anthemidinae</taxon>
        <taxon>Tanacetum</taxon>
    </lineage>
</organism>
<accession>A0A6L2KV16</accession>
<dbReference type="InterPro" id="IPR013103">
    <property type="entry name" value="RVT_2"/>
</dbReference>
<proteinExistence type="predicted"/>
<evidence type="ECO:0000259" key="1">
    <source>
        <dbReference type="Pfam" id="PF07727"/>
    </source>
</evidence>
<dbReference type="EMBL" id="BKCJ010003151">
    <property type="protein sequence ID" value="GEU53288.1"/>
    <property type="molecule type" value="Genomic_DNA"/>
</dbReference>
<comment type="caution">
    <text evidence="2">The sequence shown here is derived from an EMBL/GenBank/DDBJ whole genome shotgun (WGS) entry which is preliminary data.</text>
</comment>
<dbReference type="Pfam" id="PF07727">
    <property type="entry name" value="RVT_2"/>
    <property type="match status" value="1"/>
</dbReference>
<dbReference type="AlphaFoldDB" id="A0A6L2KV16"/>
<gene>
    <name evidence="2" type="ORF">Tci_025266</name>
</gene>
<name>A0A6L2KV16_TANCI</name>
<sequence>MTTKIELTLEQSEQGVSDDVLVSIEGVEELKRNVWIKGENKVALPILKAETGSIHMLSAFTKMEILLEPTSNKLLADNLVAPADNNPFINVFAPEPSSDASSYGDVSSAESTYVSQTLHDLVKPKNFKPAITEDCWFQAMQDEIHEFDLLQVWELVPQPDCVVIIALKWIYKVKLDKYGDVLKNKGRLVVKGYRQEEGIYFEESFAPVAHIEAIRIFIANAASKNMTIYQMDVKTTFLNGELKEVVYVCQPEGFVDPNHLTHIYHLKKALYGLKQAPRACITKRAVQISTLASWYEEYVSKNPETSSGRKGGVMDGPPISYVSMHNLHLNLKTMADVNLNVNAPAEQALAMAPPTRTDDQILPRSRWVPVGKSNCYLDVEKSQSNPINKIVMDILNDTNFFRAFTASSTILLIYILQFWDTIRYDRDTARYNCQLDEQWLNLTKPRWDATGFEYKHDFTVIDSLRAVTFRDKYEVQMIMRFNKIHKFSDGTLHQIDETLDYRVKEFKVNRMNPGLNTRWQSAPAFDHLNQNALLSPEPRDHPKISIRTLFHYASSYTMKSKIDIKSPTYYPRGFNSFVHSLCALSTLRRSGLRTASAAAKLCQGDSLEFYLITGNIHTD</sequence>
<feature type="domain" description="Reverse transcriptase Ty1/copia-type" evidence="1">
    <location>
        <begin position="151"/>
        <end position="283"/>
    </location>
</feature>
<reference evidence="2" key="1">
    <citation type="journal article" date="2019" name="Sci. Rep.">
        <title>Draft genome of Tanacetum cinerariifolium, the natural source of mosquito coil.</title>
        <authorList>
            <person name="Yamashiro T."/>
            <person name="Shiraishi A."/>
            <person name="Satake H."/>
            <person name="Nakayama K."/>
        </authorList>
    </citation>
    <scope>NUCLEOTIDE SEQUENCE</scope>
</reference>
<protein>
    <submittedName>
        <fullName evidence="2">Gag-Pol polyprotein</fullName>
    </submittedName>
</protein>